<evidence type="ECO:0000313" key="1">
    <source>
        <dbReference type="EMBL" id="KAH6932729.1"/>
    </source>
</evidence>
<proteinExistence type="predicted"/>
<gene>
    <name evidence="1" type="ORF">HPB50_009050</name>
</gene>
<dbReference type="Proteomes" id="UP000821845">
    <property type="component" value="Chromosome 4"/>
</dbReference>
<protein>
    <submittedName>
        <fullName evidence="1">Uncharacterized protein</fullName>
    </submittedName>
</protein>
<comment type="caution">
    <text evidence="1">The sequence shown here is derived from an EMBL/GenBank/DDBJ whole genome shotgun (WGS) entry which is preliminary data.</text>
</comment>
<dbReference type="EMBL" id="CM023484">
    <property type="protein sequence ID" value="KAH6932729.1"/>
    <property type="molecule type" value="Genomic_DNA"/>
</dbReference>
<name>A0ACB7SFP9_HYAAI</name>
<reference evidence="1" key="1">
    <citation type="submission" date="2020-05" db="EMBL/GenBank/DDBJ databases">
        <title>Large-scale comparative analyses of tick genomes elucidate their genetic diversity and vector capacities.</title>
        <authorList>
            <person name="Jia N."/>
            <person name="Wang J."/>
            <person name="Shi W."/>
            <person name="Du L."/>
            <person name="Sun Y."/>
            <person name="Zhan W."/>
            <person name="Jiang J."/>
            <person name="Wang Q."/>
            <person name="Zhang B."/>
            <person name="Ji P."/>
            <person name="Sakyi L.B."/>
            <person name="Cui X."/>
            <person name="Yuan T."/>
            <person name="Jiang B."/>
            <person name="Yang W."/>
            <person name="Lam T.T.-Y."/>
            <person name="Chang Q."/>
            <person name="Ding S."/>
            <person name="Wang X."/>
            <person name="Zhu J."/>
            <person name="Ruan X."/>
            <person name="Zhao L."/>
            <person name="Wei J."/>
            <person name="Que T."/>
            <person name="Du C."/>
            <person name="Cheng J."/>
            <person name="Dai P."/>
            <person name="Han X."/>
            <person name="Huang E."/>
            <person name="Gao Y."/>
            <person name="Liu J."/>
            <person name="Shao H."/>
            <person name="Ye R."/>
            <person name="Li L."/>
            <person name="Wei W."/>
            <person name="Wang X."/>
            <person name="Wang C."/>
            <person name="Yang T."/>
            <person name="Huo Q."/>
            <person name="Li W."/>
            <person name="Guo W."/>
            <person name="Chen H."/>
            <person name="Zhou L."/>
            <person name="Ni X."/>
            <person name="Tian J."/>
            <person name="Zhou Y."/>
            <person name="Sheng Y."/>
            <person name="Liu T."/>
            <person name="Pan Y."/>
            <person name="Xia L."/>
            <person name="Li J."/>
            <person name="Zhao F."/>
            <person name="Cao W."/>
        </authorList>
    </citation>
    <scope>NUCLEOTIDE SEQUENCE</scope>
    <source>
        <strain evidence="1">Hyas-2018</strain>
    </source>
</reference>
<evidence type="ECO:0000313" key="2">
    <source>
        <dbReference type="Proteomes" id="UP000821845"/>
    </source>
</evidence>
<keyword evidence="2" id="KW-1185">Reference proteome</keyword>
<sequence>MKHSPFSLFQAAVLLGQLGGSPIDGFSSDCPLLTTIPPDNRSQSAPRTPLPLPDKRGNFGWQPGSCTLAASASYDAVYSVHHDGIPLGHDTCSRMKDSPFLLFQSTPLGPSFTAADRRMLWESLQAVLNAEGPAQKTVQEWQAFWRKERFTAENILTEMRDQQRGTGGGQLSGFYGRVLEIIGRSRADGSRSPVYQRSEALVPPHESLQARATVGELQPRTPVLPSPASLRVSAGDMPGTSGVQDTVYAAPALPRHVDTAPESPSAPAPLQQRRRRRSQTEGTRRTELGIETLLARSNKLHEESNRLRAELRDVGTRQADALEQLVAETRRQREASEREAGHLAEAVRELRSIGELSRALTASLRRRPAQE</sequence>
<organism evidence="1 2">
    <name type="scientific">Hyalomma asiaticum</name>
    <name type="common">Tick</name>
    <dbReference type="NCBI Taxonomy" id="266040"/>
    <lineage>
        <taxon>Eukaryota</taxon>
        <taxon>Metazoa</taxon>
        <taxon>Ecdysozoa</taxon>
        <taxon>Arthropoda</taxon>
        <taxon>Chelicerata</taxon>
        <taxon>Arachnida</taxon>
        <taxon>Acari</taxon>
        <taxon>Parasitiformes</taxon>
        <taxon>Ixodida</taxon>
        <taxon>Ixodoidea</taxon>
        <taxon>Ixodidae</taxon>
        <taxon>Hyalomminae</taxon>
        <taxon>Hyalomma</taxon>
    </lineage>
</organism>
<accession>A0ACB7SFP9</accession>